<evidence type="ECO:0000256" key="4">
    <source>
        <dbReference type="ARBA" id="ARBA00022485"/>
    </source>
</evidence>
<feature type="domain" description="4Fe-4S ferredoxin-type" evidence="8">
    <location>
        <begin position="31"/>
        <end position="60"/>
    </location>
</feature>
<feature type="domain" description="4Fe-4S ferredoxin-type" evidence="8">
    <location>
        <begin position="61"/>
        <end position="90"/>
    </location>
</feature>
<evidence type="ECO:0000259" key="8">
    <source>
        <dbReference type="PROSITE" id="PS51379"/>
    </source>
</evidence>
<dbReference type="AlphaFoldDB" id="I2Q3N8"/>
<comment type="cofactor">
    <cofactor evidence="1">
        <name>[4Fe-4S] cluster</name>
        <dbReference type="ChEBI" id="CHEBI:49883"/>
    </cofactor>
</comment>
<dbReference type="SUPFAM" id="SSF54862">
    <property type="entry name" value="4Fe-4S ferredoxins"/>
    <property type="match status" value="1"/>
</dbReference>
<comment type="similarity">
    <text evidence="2">Belongs to the complex I 20 kDa subunit family.</text>
</comment>
<dbReference type="Pfam" id="PF00037">
    <property type="entry name" value="Fer4"/>
    <property type="match status" value="1"/>
</dbReference>
<dbReference type="eggNOG" id="COG1143">
    <property type="taxonomic scope" value="Bacteria"/>
</dbReference>
<dbReference type="EMBL" id="JH600068">
    <property type="protein sequence ID" value="EIG54394.1"/>
    <property type="molecule type" value="Genomic_DNA"/>
</dbReference>
<proteinExistence type="inferred from homology"/>
<evidence type="ECO:0000256" key="3">
    <source>
        <dbReference type="ARBA" id="ARBA00010870"/>
    </source>
</evidence>
<dbReference type="InterPro" id="IPR017896">
    <property type="entry name" value="4Fe4S_Fe-S-bd"/>
</dbReference>
<keyword evidence="6" id="KW-0408">Iron</keyword>
<dbReference type="InterPro" id="IPR006137">
    <property type="entry name" value="NADH_UbQ_OxRdtase-like_20kDa"/>
</dbReference>
<organism evidence="9">
    <name type="scientific">Desulfovibrio sp. U5L</name>
    <dbReference type="NCBI Taxonomy" id="596152"/>
    <lineage>
        <taxon>Bacteria</taxon>
        <taxon>Pseudomonadati</taxon>
        <taxon>Thermodesulfobacteriota</taxon>
        <taxon>Desulfovibrionia</taxon>
        <taxon>Desulfovibrionales</taxon>
        <taxon>Desulfovibrionaceae</taxon>
        <taxon>Desulfovibrio</taxon>
    </lineage>
</organism>
<dbReference type="Pfam" id="PF01058">
    <property type="entry name" value="Oxidored_q6"/>
    <property type="match status" value="1"/>
</dbReference>
<dbReference type="PANTHER" id="PTHR42989:SF1">
    <property type="entry name" value="FORMATE HYDROGENLYASE SUBUNIT 7-RELATED"/>
    <property type="match status" value="1"/>
</dbReference>
<evidence type="ECO:0000256" key="5">
    <source>
        <dbReference type="ARBA" id="ARBA00022723"/>
    </source>
</evidence>
<name>I2Q3N8_9BACT</name>
<comment type="similarity">
    <text evidence="3">Belongs to the FrhG family.</text>
</comment>
<dbReference type="PANTHER" id="PTHR42989">
    <property type="entry name" value="HYDROGENASE-4 COMPONENT I"/>
    <property type="match status" value="1"/>
</dbReference>
<evidence type="ECO:0000256" key="7">
    <source>
        <dbReference type="ARBA" id="ARBA00023014"/>
    </source>
</evidence>
<evidence type="ECO:0000256" key="2">
    <source>
        <dbReference type="ARBA" id="ARBA00009173"/>
    </source>
</evidence>
<protein>
    <submittedName>
        <fullName evidence="9">Ni,Fe-hydrogenase III small subunit</fullName>
    </submittedName>
</protein>
<sequence length="253" mass="26184">MLHILAERLRQGRRTVAFPKNVPDLPPRFRGLPVLSPGPCATDCASCAGTCPTGALGADEAGLFLDLGKCIFCGTCATACPAGRVTFSQDHRLASDTREGLVLRPGTHPHVSPLDPARRRLFARSLRLRQVSAGGCNACEADLNVLTTVVFDLGRFGIDFVASPRHADGVAVTGPVTVNMLAATRATFDAVPDPRVAIAVGACAISGGVFAGSPETTGGATPHLPVDLFIPGCPPHPLTILDGLLSLLGIPTP</sequence>
<dbReference type="SUPFAM" id="SSF56770">
    <property type="entry name" value="HydA/Nqo6-like"/>
    <property type="match status" value="1"/>
</dbReference>
<dbReference type="PROSITE" id="PS51379">
    <property type="entry name" value="4FE4S_FER_2"/>
    <property type="match status" value="2"/>
</dbReference>
<dbReference type="HOGENOM" id="CLU_055737_5_1_7"/>
<evidence type="ECO:0000256" key="6">
    <source>
        <dbReference type="ARBA" id="ARBA00023004"/>
    </source>
</evidence>
<keyword evidence="4" id="KW-0004">4Fe-4S</keyword>
<dbReference type="STRING" id="596152.DesU5LDRAFT_2749"/>
<dbReference type="Gene3D" id="3.30.70.3270">
    <property type="match status" value="1"/>
</dbReference>
<dbReference type="InterPro" id="IPR017900">
    <property type="entry name" value="4Fe4S_Fe_S_CS"/>
</dbReference>
<reference evidence="9" key="1">
    <citation type="submission" date="2011-11" db="EMBL/GenBank/DDBJ databases">
        <title>Improved High-Quality Draft sequence of Desulfovibrio sp. U5L.</title>
        <authorList>
            <consortium name="US DOE Joint Genome Institute"/>
            <person name="Lucas S."/>
            <person name="Han J."/>
            <person name="Lapidus A."/>
            <person name="Cheng J.-F."/>
            <person name="Goodwin L."/>
            <person name="Pitluck S."/>
            <person name="Peters L."/>
            <person name="Ovchinnikova G."/>
            <person name="Held B."/>
            <person name="Detter J.C."/>
            <person name="Han C."/>
            <person name="Tapia R."/>
            <person name="Land M."/>
            <person name="Hauser L."/>
            <person name="Kyrpides N."/>
            <person name="Ivanova N."/>
            <person name="Pagani I."/>
            <person name="Gabster J."/>
            <person name="Walker C."/>
            <person name="Stolyar S."/>
            <person name="Stahl D."/>
            <person name="Arkin A."/>
            <person name="Dehal P."/>
            <person name="Hazen T."/>
            <person name="Woyke T."/>
        </authorList>
    </citation>
    <scope>NUCLEOTIDE SEQUENCE [LARGE SCALE GENOMIC DNA]</scope>
    <source>
        <strain evidence="9">U5L</strain>
    </source>
</reference>
<dbReference type="Gene3D" id="3.40.50.12280">
    <property type="match status" value="1"/>
</dbReference>
<evidence type="ECO:0000313" key="9">
    <source>
        <dbReference type="EMBL" id="EIG54394.1"/>
    </source>
</evidence>
<dbReference type="InterPro" id="IPR052375">
    <property type="entry name" value="Complex_I_20kDa-like"/>
</dbReference>
<dbReference type="PROSITE" id="PS00198">
    <property type="entry name" value="4FE4S_FER_1"/>
    <property type="match status" value="1"/>
</dbReference>
<accession>I2Q3N8</accession>
<keyword evidence="5" id="KW-0479">Metal-binding</keyword>
<dbReference type="eggNOG" id="COG3260">
    <property type="taxonomic scope" value="Bacteria"/>
</dbReference>
<dbReference type="OrthoDB" id="9786737at2"/>
<evidence type="ECO:0000256" key="1">
    <source>
        <dbReference type="ARBA" id="ARBA00001966"/>
    </source>
</evidence>
<dbReference type="GO" id="GO:0051539">
    <property type="term" value="F:4 iron, 4 sulfur cluster binding"/>
    <property type="evidence" value="ECO:0007669"/>
    <property type="project" value="UniProtKB-KW"/>
</dbReference>
<gene>
    <name evidence="9" type="ORF">DesU5LDRAFT_2749</name>
</gene>
<dbReference type="GO" id="GO:0046872">
    <property type="term" value="F:metal ion binding"/>
    <property type="evidence" value="ECO:0007669"/>
    <property type="project" value="UniProtKB-KW"/>
</dbReference>
<keyword evidence="7" id="KW-0411">Iron-sulfur</keyword>